<dbReference type="EMBL" id="SMRP01000017">
    <property type="protein sequence ID" value="TDG20171.1"/>
    <property type="molecule type" value="Genomic_DNA"/>
</dbReference>
<dbReference type="Proteomes" id="UP000295722">
    <property type="component" value="Unassembled WGS sequence"/>
</dbReference>
<dbReference type="SUPFAM" id="SSF54909">
    <property type="entry name" value="Dimeric alpha+beta barrel"/>
    <property type="match status" value="1"/>
</dbReference>
<dbReference type="PROSITE" id="PS51725">
    <property type="entry name" value="ABM"/>
    <property type="match status" value="1"/>
</dbReference>
<sequence>MNQVTNIAFIRARVGHSEQFGSALNGLVEPSRREPGCINYDVHRSTTDKDVWCVYENWRSAADLQEHFGLPHMRAFVEMLPDLVEGGLDLHAFEMTSRQLPPKFA</sequence>
<evidence type="ECO:0000313" key="2">
    <source>
        <dbReference type="EMBL" id="TDG20171.1"/>
    </source>
</evidence>
<gene>
    <name evidence="2" type="ORF">EYW47_27130</name>
</gene>
<dbReference type="PANTHER" id="PTHR33336">
    <property type="entry name" value="QUINOL MONOOXYGENASE YGIN-RELATED"/>
    <property type="match status" value="1"/>
</dbReference>
<dbReference type="AlphaFoldDB" id="A0A4R5M4B1"/>
<dbReference type="GO" id="GO:0004497">
    <property type="term" value="F:monooxygenase activity"/>
    <property type="evidence" value="ECO:0007669"/>
    <property type="project" value="UniProtKB-KW"/>
</dbReference>
<keyword evidence="2" id="KW-0560">Oxidoreductase</keyword>
<keyword evidence="3" id="KW-1185">Reference proteome</keyword>
<organism evidence="2 3">
    <name type="scientific">Paraburkholderia silviterrae</name>
    <dbReference type="NCBI Taxonomy" id="2528715"/>
    <lineage>
        <taxon>Bacteria</taxon>
        <taxon>Pseudomonadati</taxon>
        <taxon>Pseudomonadota</taxon>
        <taxon>Betaproteobacteria</taxon>
        <taxon>Burkholderiales</taxon>
        <taxon>Burkholderiaceae</taxon>
        <taxon>Paraburkholderia</taxon>
    </lineage>
</organism>
<dbReference type="InterPro" id="IPR011008">
    <property type="entry name" value="Dimeric_a/b-barrel"/>
</dbReference>
<dbReference type="OrthoDB" id="9812192at2"/>
<dbReference type="Pfam" id="PF03992">
    <property type="entry name" value="ABM"/>
    <property type="match status" value="1"/>
</dbReference>
<feature type="domain" description="ABM" evidence="1">
    <location>
        <begin position="4"/>
        <end position="93"/>
    </location>
</feature>
<dbReference type="Gene3D" id="3.30.70.100">
    <property type="match status" value="1"/>
</dbReference>
<name>A0A4R5M4B1_9BURK</name>
<proteinExistence type="predicted"/>
<dbReference type="RefSeq" id="WP_133197926.1">
    <property type="nucleotide sequence ID" value="NZ_JBHUCW010000029.1"/>
</dbReference>
<reference evidence="2 3" key="1">
    <citation type="submission" date="2019-03" db="EMBL/GenBank/DDBJ databases">
        <title>Paraburkholderia sp. 4M-K11, isolated from subtropical forest soil.</title>
        <authorList>
            <person name="Gao Z.-H."/>
            <person name="Qiu L.-H."/>
        </authorList>
    </citation>
    <scope>NUCLEOTIDE SEQUENCE [LARGE SCALE GENOMIC DNA]</scope>
    <source>
        <strain evidence="2 3">4M-K11</strain>
    </source>
</reference>
<comment type="caution">
    <text evidence="2">The sequence shown here is derived from an EMBL/GenBank/DDBJ whole genome shotgun (WGS) entry which is preliminary data.</text>
</comment>
<evidence type="ECO:0000313" key="3">
    <source>
        <dbReference type="Proteomes" id="UP000295722"/>
    </source>
</evidence>
<accession>A0A4R5M4B1</accession>
<dbReference type="InterPro" id="IPR007138">
    <property type="entry name" value="ABM_dom"/>
</dbReference>
<dbReference type="InterPro" id="IPR050744">
    <property type="entry name" value="AI-2_Isomerase_LsrG"/>
</dbReference>
<dbReference type="PANTHER" id="PTHR33336:SF3">
    <property type="entry name" value="ABM DOMAIN-CONTAINING PROTEIN"/>
    <property type="match status" value="1"/>
</dbReference>
<protein>
    <submittedName>
        <fullName evidence="2">Antibiotic biosynthesis monooxygenase</fullName>
    </submittedName>
</protein>
<evidence type="ECO:0000259" key="1">
    <source>
        <dbReference type="PROSITE" id="PS51725"/>
    </source>
</evidence>
<keyword evidence="2" id="KW-0503">Monooxygenase</keyword>